<gene>
    <name evidence="1" type="ORF">BME96_04075</name>
    <name evidence="2" type="ORF">IC602_03570</name>
</gene>
<evidence type="ECO:0000313" key="2">
    <source>
        <dbReference type="EMBL" id="MBD1221674.1"/>
    </source>
</evidence>
<keyword evidence="4" id="KW-1185">Reference proteome</keyword>
<dbReference type="KEGG" id="vhl:BME96_04075"/>
<accession>A0AAC9NK69</accession>
<dbReference type="GeneID" id="71513562"/>
<evidence type="ECO:0000313" key="3">
    <source>
        <dbReference type="Proteomes" id="UP000182945"/>
    </source>
</evidence>
<dbReference type="AlphaFoldDB" id="A0AAC9NK69"/>
<organism evidence="1 3">
    <name type="scientific">Virgibacillus halodenitrificans</name>
    <name type="common">Bacillus halodenitrificans</name>
    <dbReference type="NCBI Taxonomy" id="1482"/>
    <lineage>
        <taxon>Bacteria</taxon>
        <taxon>Bacillati</taxon>
        <taxon>Bacillota</taxon>
        <taxon>Bacilli</taxon>
        <taxon>Bacillales</taxon>
        <taxon>Bacillaceae</taxon>
        <taxon>Virgibacillus</taxon>
    </lineage>
</organism>
<evidence type="ECO:0000313" key="1">
    <source>
        <dbReference type="EMBL" id="APC47394.1"/>
    </source>
</evidence>
<evidence type="ECO:0000313" key="4">
    <source>
        <dbReference type="Proteomes" id="UP000621631"/>
    </source>
</evidence>
<dbReference type="EMBL" id="CP017962">
    <property type="protein sequence ID" value="APC47394.1"/>
    <property type="molecule type" value="Genomic_DNA"/>
</dbReference>
<name>A0AAC9NK69_VIRHA</name>
<reference evidence="2 4" key="2">
    <citation type="submission" date="2020-09" db="EMBL/GenBank/DDBJ databases">
        <title>Draft Genome Sequences of Oil-Oxidizing Bacteria Halomonas titanicae, Marinobacter lutaoensis, and Virgibacillus halodenitrificans Isolated from Highly Saline Environments.</title>
        <authorList>
            <person name="Grouzdev D.S."/>
            <person name="Sokolova D.S."/>
            <person name="Semenova E.M."/>
            <person name="Borzenkov I.A."/>
            <person name="Bidzhieva S.K."/>
            <person name="Poltaraus A.B."/>
            <person name="Nazina T.N."/>
        </authorList>
    </citation>
    <scope>NUCLEOTIDE SEQUENCE [LARGE SCALE GENOMIC DNA]</scope>
    <source>
        <strain evidence="2 4">VKM B-3472D</strain>
    </source>
</reference>
<reference evidence="1 3" key="1">
    <citation type="submission" date="2016-11" db="EMBL/GenBank/DDBJ databases">
        <title>Complete genome sequencing of Virgibacillus halodenitrificans PDB-F2.</title>
        <authorList>
            <person name="Sun Z."/>
            <person name="Zhou Y."/>
            <person name="Li H."/>
        </authorList>
    </citation>
    <scope>NUCLEOTIDE SEQUENCE [LARGE SCALE GENOMIC DNA]</scope>
    <source>
        <strain evidence="1 3">PDB-F2</strain>
    </source>
</reference>
<dbReference type="EMBL" id="JACWEZ010000002">
    <property type="protein sequence ID" value="MBD1221674.1"/>
    <property type="molecule type" value="Genomic_DNA"/>
</dbReference>
<proteinExistence type="predicted"/>
<dbReference type="Proteomes" id="UP000182945">
    <property type="component" value="Chromosome"/>
</dbReference>
<protein>
    <submittedName>
        <fullName evidence="1">Uncharacterized protein</fullName>
    </submittedName>
</protein>
<dbReference type="Proteomes" id="UP000621631">
    <property type="component" value="Unassembled WGS sequence"/>
</dbReference>
<dbReference type="RefSeq" id="WP_019377127.1">
    <property type="nucleotide sequence ID" value="NZ_CP017962.1"/>
</dbReference>
<sequence length="77" mass="8812">MGEFVRNCRLCKEPMESSPFMMCPTCLIEGDRVRSFIRKHPLVSVEEISTSTNVDVEKVKNMVKLGLSSKHENKILK</sequence>